<dbReference type="InterPro" id="IPR005467">
    <property type="entry name" value="His_kinase_dom"/>
</dbReference>
<feature type="transmembrane region" description="Helical" evidence="9">
    <location>
        <begin position="227"/>
        <end position="248"/>
    </location>
</feature>
<proteinExistence type="predicted"/>
<dbReference type="PANTHER" id="PTHR43065">
    <property type="entry name" value="SENSOR HISTIDINE KINASE"/>
    <property type="match status" value="1"/>
</dbReference>
<dbReference type="CDD" id="cd00082">
    <property type="entry name" value="HisKA"/>
    <property type="match status" value="1"/>
</dbReference>
<reference evidence="11 12" key="1">
    <citation type="submission" date="2020-08" db="EMBL/GenBank/DDBJ databases">
        <title>Functional genomics of gut bacteria from endangered species of beetles.</title>
        <authorList>
            <person name="Carlos-Shanley C."/>
        </authorList>
    </citation>
    <scope>NUCLEOTIDE SEQUENCE [LARGE SCALE GENOMIC DNA]</scope>
    <source>
        <strain evidence="11 12">S00198</strain>
    </source>
</reference>
<dbReference type="PROSITE" id="PS50109">
    <property type="entry name" value="HIS_KIN"/>
    <property type="match status" value="1"/>
</dbReference>
<evidence type="ECO:0000256" key="1">
    <source>
        <dbReference type="ARBA" id="ARBA00000085"/>
    </source>
</evidence>
<accession>A0A7X0PFN4</accession>
<dbReference type="Gene3D" id="3.30.565.10">
    <property type="entry name" value="Histidine kinase-like ATPase, C-terminal domain"/>
    <property type="match status" value="1"/>
</dbReference>
<dbReference type="Pfam" id="PF00512">
    <property type="entry name" value="HisKA"/>
    <property type="match status" value="1"/>
</dbReference>
<dbReference type="SMART" id="SM00388">
    <property type="entry name" value="HisKA"/>
    <property type="match status" value="1"/>
</dbReference>
<dbReference type="InterPro" id="IPR003661">
    <property type="entry name" value="HisK_dim/P_dom"/>
</dbReference>
<dbReference type="SUPFAM" id="SSF55874">
    <property type="entry name" value="ATPase domain of HSP90 chaperone/DNA topoisomerase II/histidine kinase"/>
    <property type="match status" value="1"/>
</dbReference>
<keyword evidence="7" id="KW-0067">ATP-binding</keyword>
<dbReference type="SUPFAM" id="SSF47384">
    <property type="entry name" value="Homodimeric domain of signal transducing histidine kinase"/>
    <property type="match status" value="1"/>
</dbReference>
<dbReference type="RefSeq" id="WP_184858952.1">
    <property type="nucleotide sequence ID" value="NZ_JACHLK010000006.1"/>
</dbReference>
<comment type="catalytic activity">
    <reaction evidence="1">
        <text>ATP + protein L-histidine = ADP + protein N-phospho-L-histidine.</text>
        <dbReference type="EC" id="2.7.13.3"/>
    </reaction>
</comment>
<evidence type="ECO:0000256" key="3">
    <source>
        <dbReference type="ARBA" id="ARBA00022553"/>
    </source>
</evidence>
<dbReference type="InterPro" id="IPR036097">
    <property type="entry name" value="HisK_dim/P_sf"/>
</dbReference>
<sequence>MTKAWRHRLAGLLLWALVAGAGAGWLAHARVEQLRAAFDTDARIVHRLLSQRVVQHDAVMATLALLQPPVPGAMADTAAASTLPRLPSVYPQILAVLQRPAGGAWPAAQKAALDAAEATSRRTGRAEMALADLAAGRYHLVLAGSPASYALQIDLAATVPQEEWPMNRVTSPVRVALEQSGQAFIVQPGRHLDRMGWRFGVHKLLASPSQPLDVVAERTVTPAELPWWAMLGWCALTAALWAGALAWWRQRVARQRAEELLRLGQVARLNTLGELAAGMAHELNQPLTALLASTQAAKRLLGESPPDLDTAFEAMGRAVEQARRASAVVGRLRRLVERPDLAGQAQPLALPAAVQDVLHLVEPELRQRGVALELAAEPDLPAVLAEPVALQQIVHNLVMNALQAMEQVPASERRLELHMAQQDTGQVALTVRDHGPGIPAEARERLFEPFYTTREGGLGLGLTLCESLAQAMGAQLWLAPAGGRGAAFVLELPVTAQAPAVAHPAASLHTPVHP</sequence>
<keyword evidence="5" id="KW-0547">Nucleotide-binding</keyword>
<keyword evidence="9" id="KW-0812">Transmembrane</keyword>
<evidence type="ECO:0000256" key="9">
    <source>
        <dbReference type="SAM" id="Phobius"/>
    </source>
</evidence>
<name>A0A7X0PFN4_9BURK</name>
<keyword evidence="9" id="KW-0472">Membrane</keyword>
<dbReference type="InterPro" id="IPR003594">
    <property type="entry name" value="HATPase_dom"/>
</dbReference>
<evidence type="ECO:0000313" key="12">
    <source>
        <dbReference type="Proteomes" id="UP000575083"/>
    </source>
</evidence>
<keyword evidence="9" id="KW-1133">Transmembrane helix</keyword>
<keyword evidence="6 11" id="KW-0418">Kinase</keyword>
<dbReference type="PANTHER" id="PTHR43065:SF10">
    <property type="entry name" value="PEROXIDE STRESS-ACTIVATED HISTIDINE KINASE MAK3"/>
    <property type="match status" value="1"/>
</dbReference>
<evidence type="ECO:0000259" key="10">
    <source>
        <dbReference type="PROSITE" id="PS50109"/>
    </source>
</evidence>
<evidence type="ECO:0000256" key="2">
    <source>
        <dbReference type="ARBA" id="ARBA00012438"/>
    </source>
</evidence>
<dbReference type="EC" id="2.7.13.3" evidence="2"/>
<comment type="caution">
    <text evidence="11">The sequence shown here is derived from an EMBL/GenBank/DDBJ whole genome shotgun (WGS) entry which is preliminary data.</text>
</comment>
<keyword evidence="4" id="KW-0808">Transferase</keyword>
<protein>
    <recommendedName>
        <fullName evidence="2">histidine kinase</fullName>
        <ecNumber evidence="2">2.7.13.3</ecNumber>
    </recommendedName>
</protein>
<dbReference type="AlphaFoldDB" id="A0A7X0PFN4"/>
<dbReference type="GO" id="GO:0000155">
    <property type="term" value="F:phosphorelay sensor kinase activity"/>
    <property type="evidence" value="ECO:0007669"/>
    <property type="project" value="InterPro"/>
</dbReference>
<dbReference type="EMBL" id="JACHLK010000006">
    <property type="protein sequence ID" value="MBB6560677.1"/>
    <property type="molecule type" value="Genomic_DNA"/>
</dbReference>
<evidence type="ECO:0000313" key="11">
    <source>
        <dbReference type="EMBL" id="MBB6560677.1"/>
    </source>
</evidence>
<dbReference type="Proteomes" id="UP000575083">
    <property type="component" value="Unassembled WGS sequence"/>
</dbReference>
<dbReference type="PRINTS" id="PR00344">
    <property type="entry name" value="BCTRLSENSOR"/>
</dbReference>
<keyword evidence="12" id="KW-1185">Reference proteome</keyword>
<evidence type="ECO:0000256" key="4">
    <source>
        <dbReference type="ARBA" id="ARBA00022679"/>
    </source>
</evidence>
<evidence type="ECO:0000256" key="8">
    <source>
        <dbReference type="ARBA" id="ARBA00023012"/>
    </source>
</evidence>
<evidence type="ECO:0000256" key="6">
    <source>
        <dbReference type="ARBA" id="ARBA00022777"/>
    </source>
</evidence>
<keyword evidence="8" id="KW-0902">Two-component regulatory system</keyword>
<evidence type="ECO:0000256" key="7">
    <source>
        <dbReference type="ARBA" id="ARBA00022840"/>
    </source>
</evidence>
<dbReference type="InterPro" id="IPR004358">
    <property type="entry name" value="Sig_transdc_His_kin-like_C"/>
</dbReference>
<dbReference type="GO" id="GO:0005524">
    <property type="term" value="F:ATP binding"/>
    <property type="evidence" value="ECO:0007669"/>
    <property type="project" value="UniProtKB-KW"/>
</dbReference>
<organism evidence="11 12">
    <name type="scientific">Acidovorax soli</name>
    <dbReference type="NCBI Taxonomy" id="592050"/>
    <lineage>
        <taxon>Bacteria</taxon>
        <taxon>Pseudomonadati</taxon>
        <taxon>Pseudomonadota</taxon>
        <taxon>Betaproteobacteria</taxon>
        <taxon>Burkholderiales</taxon>
        <taxon>Comamonadaceae</taxon>
        <taxon>Acidovorax</taxon>
    </lineage>
</organism>
<dbReference type="Gene3D" id="1.10.287.130">
    <property type="match status" value="1"/>
</dbReference>
<keyword evidence="3" id="KW-0597">Phosphoprotein</keyword>
<dbReference type="InterPro" id="IPR036890">
    <property type="entry name" value="HATPase_C_sf"/>
</dbReference>
<gene>
    <name evidence="11" type="ORF">HNP48_003353</name>
</gene>
<dbReference type="Pfam" id="PF02518">
    <property type="entry name" value="HATPase_c"/>
    <property type="match status" value="1"/>
</dbReference>
<evidence type="ECO:0000256" key="5">
    <source>
        <dbReference type="ARBA" id="ARBA00022741"/>
    </source>
</evidence>
<feature type="domain" description="Histidine kinase" evidence="10">
    <location>
        <begin position="278"/>
        <end position="496"/>
    </location>
</feature>
<dbReference type="SMART" id="SM00387">
    <property type="entry name" value="HATPase_c"/>
    <property type="match status" value="1"/>
</dbReference>